<comment type="caution">
    <text evidence="6">The sequence shown here is derived from an EMBL/GenBank/DDBJ whole genome shotgun (WGS) entry which is preliminary data.</text>
</comment>
<keyword evidence="3" id="KW-0378">Hydrolase</keyword>
<evidence type="ECO:0000313" key="6">
    <source>
        <dbReference type="EMBL" id="TDO32386.1"/>
    </source>
</evidence>
<dbReference type="InterPro" id="IPR050985">
    <property type="entry name" value="Alpha-glycosidase_related"/>
</dbReference>
<keyword evidence="4" id="KW-0326">Glycosidase</keyword>
<dbReference type="InterPro" id="IPR031704">
    <property type="entry name" value="Glyco_hydro_36_N"/>
</dbReference>
<feature type="domain" description="Glycosyl hydrolase family 36 N-terminal" evidence="5">
    <location>
        <begin position="21"/>
        <end position="246"/>
    </location>
</feature>
<dbReference type="InterPro" id="IPR013785">
    <property type="entry name" value="Aldolase_TIM"/>
</dbReference>
<dbReference type="Gene3D" id="3.20.20.70">
    <property type="entry name" value="Aldolase class I"/>
    <property type="match status" value="1"/>
</dbReference>
<sequence length="689" mass="74535">MLIHLQAAGTSFVLDARGPRLPVVLHWGAALGDLDPDDLSAYAASAVPANPPSSLDEPPYLSLLPTVGDGWSGRPGYSGAPGRPRWQLSEVSQPSPGSVLLVLTAGALTVTSEVELSAQGVLRLRHTLANGGDTDLDLGSLNVVLPVPARATEALDLAGLWAYERQPQRTALRHGAWVRETRHGRPGHDDPYVMMLGAPGFTFRTGEVWAVHLAWSGDKQLWAERQTLGATVLGAGELLAPGEVRLTPGGSYTTPWTVAVWSDGGIDGLSSRLHSWIRSRRAPAKPRPVVLNTWEAVYFDHSLPRLTALADAAASVGVERFVLDDGWFRGRTDDRRALGDWTVDPQRWPDGLGPLISVVHERGMEFGLWLEPEMVSPDSDLAREHPEWILGGPGAATWRHQQVLDLGAPGAYEHLLSALSALLTTYPIAFVKWDHNRDLLQEGSAHRQTTALYRLLAELRRRFPAVEIESCASGGARIDLGILDHVDRFWTSDTNDALERQQIQRWTGVLMPPEFLGSHVGAPAAHITGRTGSLGFRLATSLFGHAGIEWDLTTATPSERALIAAWVTEYKQRRALLHGGVTVRTDGTSRLVHGIVAPDQRTALYALVTLSAPSSAIPSPVRFPGLDPSRRYTVRPLEVGGPPHVVQDAPPPWLTAGSVTLPGRLLTELGLPPALLTPQQAMLFTVDAA</sequence>
<dbReference type="SUPFAM" id="SSF51445">
    <property type="entry name" value="(Trans)glycosidases"/>
    <property type="match status" value="1"/>
</dbReference>
<organism evidence="6 7">
    <name type="scientific">Paractinoplanes brasiliensis</name>
    <dbReference type="NCBI Taxonomy" id="52695"/>
    <lineage>
        <taxon>Bacteria</taxon>
        <taxon>Bacillati</taxon>
        <taxon>Actinomycetota</taxon>
        <taxon>Actinomycetes</taxon>
        <taxon>Micromonosporales</taxon>
        <taxon>Micromonosporaceae</taxon>
        <taxon>Paractinoplanes</taxon>
    </lineage>
</organism>
<evidence type="ECO:0000259" key="5">
    <source>
        <dbReference type="Pfam" id="PF16875"/>
    </source>
</evidence>
<dbReference type="EC" id="3.2.1.22" evidence="2"/>
<dbReference type="InterPro" id="IPR002252">
    <property type="entry name" value="Glyco_hydro_36"/>
</dbReference>
<proteinExistence type="predicted"/>
<dbReference type="CDD" id="cd14791">
    <property type="entry name" value="GH36"/>
    <property type="match status" value="1"/>
</dbReference>
<evidence type="ECO:0000256" key="1">
    <source>
        <dbReference type="ARBA" id="ARBA00001255"/>
    </source>
</evidence>
<dbReference type="GO" id="GO:0016052">
    <property type="term" value="P:carbohydrate catabolic process"/>
    <property type="evidence" value="ECO:0007669"/>
    <property type="project" value="InterPro"/>
</dbReference>
<dbReference type="Pfam" id="PF16875">
    <property type="entry name" value="Glyco_hydro_36N"/>
    <property type="match status" value="1"/>
</dbReference>
<comment type="catalytic activity">
    <reaction evidence="1">
        <text>Hydrolysis of terminal, non-reducing alpha-D-galactose residues in alpha-D-galactosides, including galactose oligosaccharides, galactomannans and galactolipids.</text>
        <dbReference type="EC" id="3.2.1.22"/>
    </reaction>
</comment>
<reference evidence="6 7" key="1">
    <citation type="submission" date="2019-03" db="EMBL/GenBank/DDBJ databases">
        <title>Sequencing the genomes of 1000 actinobacteria strains.</title>
        <authorList>
            <person name="Klenk H.-P."/>
        </authorList>
    </citation>
    <scope>NUCLEOTIDE SEQUENCE [LARGE SCALE GENOMIC DNA]</scope>
    <source>
        <strain evidence="6 7">DSM 43805</strain>
    </source>
</reference>
<protein>
    <recommendedName>
        <fullName evidence="2">alpha-galactosidase</fullName>
        <ecNumber evidence="2">3.2.1.22</ecNumber>
    </recommendedName>
</protein>
<dbReference type="Proteomes" id="UP000294901">
    <property type="component" value="Unassembled WGS sequence"/>
</dbReference>
<name>A0A4R6JCW3_9ACTN</name>
<dbReference type="InterPro" id="IPR017853">
    <property type="entry name" value="GH"/>
</dbReference>
<evidence type="ECO:0000256" key="4">
    <source>
        <dbReference type="ARBA" id="ARBA00023295"/>
    </source>
</evidence>
<dbReference type="PRINTS" id="PR00743">
    <property type="entry name" value="GLHYDRLASE36"/>
</dbReference>
<dbReference type="InterPro" id="IPR038417">
    <property type="entry name" value="Alpga-gal_N_sf"/>
</dbReference>
<accession>A0A4R6JCW3</accession>
<dbReference type="PANTHER" id="PTHR43053:SF3">
    <property type="entry name" value="ALPHA-GALACTOSIDASE C-RELATED"/>
    <property type="match status" value="1"/>
</dbReference>
<keyword evidence="7" id="KW-1185">Reference proteome</keyword>
<dbReference type="GO" id="GO:0004557">
    <property type="term" value="F:alpha-galactosidase activity"/>
    <property type="evidence" value="ECO:0007669"/>
    <property type="project" value="UniProtKB-EC"/>
</dbReference>
<dbReference type="Gene3D" id="2.70.98.60">
    <property type="entry name" value="alpha-galactosidase from lactobacil brevis"/>
    <property type="match status" value="1"/>
</dbReference>
<dbReference type="EMBL" id="SNWR01000002">
    <property type="protein sequence ID" value="TDO32386.1"/>
    <property type="molecule type" value="Genomic_DNA"/>
</dbReference>
<dbReference type="AlphaFoldDB" id="A0A4R6JCW3"/>
<dbReference type="Pfam" id="PF02065">
    <property type="entry name" value="Melibiase"/>
    <property type="match status" value="1"/>
</dbReference>
<dbReference type="FunFam" id="3.20.20.70:FF:000118">
    <property type="entry name" value="Alpha-galactosidase"/>
    <property type="match status" value="1"/>
</dbReference>
<evidence type="ECO:0000313" key="7">
    <source>
        <dbReference type="Proteomes" id="UP000294901"/>
    </source>
</evidence>
<dbReference type="PANTHER" id="PTHR43053">
    <property type="entry name" value="GLYCOSIDASE FAMILY 31"/>
    <property type="match status" value="1"/>
</dbReference>
<evidence type="ECO:0000256" key="3">
    <source>
        <dbReference type="ARBA" id="ARBA00022801"/>
    </source>
</evidence>
<dbReference type="RefSeq" id="WP_203720546.1">
    <property type="nucleotide sequence ID" value="NZ_BOMD01000035.1"/>
</dbReference>
<gene>
    <name evidence="6" type="ORF">C8E87_7843</name>
</gene>
<evidence type="ECO:0000256" key="2">
    <source>
        <dbReference type="ARBA" id="ARBA00012755"/>
    </source>
</evidence>